<dbReference type="InterPro" id="IPR005846">
    <property type="entry name" value="A-D-PHexomutase_a/b/a-III"/>
</dbReference>
<dbReference type="PANTHER" id="PTHR43771:SF1">
    <property type="entry name" value="PHOSPHOMANNOMUTASE"/>
    <property type="match status" value="1"/>
</dbReference>
<reference evidence="12 13" key="1">
    <citation type="submission" date="2014-04" db="EMBL/GenBank/DDBJ databases">
        <title>The Genome Sequence of Thermoanaerobaculum aquaticum MP-01, The First Cultivated Group 23 Acidobacterium.</title>
        <authorList>
            <person name="Stamps B.W."/>
            <person name="Losey N.A."/>
            <person name="Lawson P.A."/>
            <person name="Stevenson B.S."/>
        </authorList>
    </citation>
    <scope>NUCLEOTIDE SEQUENCE [LARGE SCALE GENOMIC DNA]</scope>
    <source>
        <strain evidence="12 13">MP-01</strain>
    </source>
</reference>
<dbReference type="Gene3D" id="3.30.310.50">
    <property type="entry name" value="Alpha-D-phosphohexomutase, C-terminal domain"/>
    <property type="match status" value="1"/>
</dbReference>
<evidence type="ECO:0000256" key="4">
    <source>
        <dbReference type="ARBA" id="ARBA00022723"/>
    </source>
</evidence>
<dbReference type="Pfam" id="PF00408">
    <property type="entry name" value="PGM_PMM_IV"/>
    <property type="match status" value="1"/>
</dbReference>
<evidence type="ECO:0000256" key="3">
    <source>
        <dbReference type="ARBA" id="ARBA00022553"/>
    </source>
</evidence>
<dbReference type="Gene3D" id="3.40.120.10">
    <property type="entry name" value="Alpha-D-Glucose-1,6-Bisphosphate, subunit A, domain 3"/>
    <property type="match status" value="3"/>
</dbReference>
<evidence type="ECO:0000256" key="2">
    <source>
        <dbReference type="ARBA" id="ARBA00010231"/>
    </source>
</evidence>
<evidence type="ECO:0000256" key="1">
    <source>
        <dbReference type="ARBA" id="ARBA00001946"/>
    </source>
</evidence>
<feature type="domain" description="Alpha-D-phosphohexomutase alpha/beta/alpha" evidence="11">
    <location>
        <begin position="262"/>
        <end position="367"/>
    </location>
</feature>
<evidence type="ECO:0000313" key="13">
    <source>
        <dbReference type="Proteomes" id="UP000027284"/>
    </source>
</evidence>
<protein>
    <recommendedName>
        <fullName evidence="14">Phosphomannomutase/phosphoglucomutase</fullName>
    </recommendedName>
</protein>
<evidence type="ECO:0000259" key="8">
    <source>
        <dbReference type="Pfam" id="PF00408"/>
    </source>
</evidence>
<accession>A0A062XZN8</accession>
<dbReference type="InterPro" id="IPR016055">
    <property type="entry name" value="A-D-PHexomutase_a/b/a-I/II/III"/>
</dbReference>
<dbReference type="EMBL" id="JMFG01000015">
    <property type="protein sequence ID" value="KDA53970.1"/>
    <property type="molecule type" value="Genomic_DNA"/>
</dbReference>
<dbReference type="SUPFAM" id="SSF55957">
    <property type="entry name" value="Phosphoglucomutase, C-terminal domain"/>
    <property type="match status" value="1"/>
</dbReference>
<dbReference type="GO" id="GO:0016868">
    <property type="term" value="F:intramolecular phosphotransferase activity"/>
    <property type="evidence" value="ECO:0007669"/>
    <property type="project" value="InterPro"/>
</dbReference>
<proteinExistence type="inferred from homology"/>
<feature type="domain" description="Alpha-D-phosphohexomutase C-terminal" evidence="8">
    <location>
        <begin position="375"/>
        <end position="444"/>
    </location>
</feature>
<dbReference type="Proteomes" id="UP000027284">
    <property type="component" value="Unassembled WGS sequence"/>
</dbReference>
<dbReference type="GO" id="GO:0000287">
    <property type="term" value="F:magnesium ion binding"/>
    <property type="evidence" value="ECO:0007669"/>
    <property type="project" value="InterPro"/>
</dbReference>
<evidence type="ECO:0000259" key="9">
    <source>
        <dbReference type="Pfam" id="PF02878"/>
    </source>
</evidence>
<feature type="domain" description="Alpha-D-phosphohexomutase alpha/beta/alpha" evidence="9">
    <location>
        <begin position="7"/>
        <end position="139"/>
    </location>
</feature>
<dbReference type="InterPro" id="IPR005845">
    <property type="entry name" value="A-D-PHexomutase_a/b/a-II"/>
</dbReference>
<comment type="caution">
    <text evidence="12">The sequence shown here is derived from an EMBL/GenBank/DDBJ whole genome shotgun (WGS) entry which is preliminary data.</text>
</comment>
<keyword evidence="5 7" id="KW-0460">Magnesium</keyword>
<dbReference type="InterPro" id="IPR005843">
    <property type="entry name" value="A-D-PHexomutase_C"/>
</dbReference>
<evidence type="ECO:0000313" key="12">
    <source>
        <dbReference type="EMBL" id="KDA53970.1"/>
    </source>
</evidence>
<dbReference type="AlphaFoldDB" id="A0A062XZN8"/>
<dbReference type="CDD" id="cd03089">
    <property type="entry name" value="PMM_PGM"/>
    <property type="match status" value="1"/>
</dbReference>
<evidence type="ECO:0000259" key="10">
    <source>
        <dbReference type="Pfam" id="PF02879"/>
    </source>
</evidence>
<dbReference type="InterPro" id="IPR036900">
    <property type="entry name" value="A-D-PHexomutase_C_sf"/>
</dbReference>
<keyword evidence="6" id="KW-0413">Isomerase</keyword>
<feature type="domain" description="Alpha-D-phosphohexomutase alpha/beta/alpha" evidence="10">
    <location>
        <begin position="163"/>
        <end position="256"/>
    </location>
</feature>
<evidence type="ECO:0000256" key="6">
    <source>
        <dbReference type="ARBA" id="ARBA00023235"/>
    </source>
</evidence>
<keyword evidence="4 7" id="KW-0479">Metal-binding</keyword>
<evidence type="ECO:0000256" key="5">
    <source>
        <dbReference type="ARBA" id="ARBA00022842"/>
    </source>
</evidence>
<dbReference type="InterPro" id="IPR016066">
    <property type="entry name" value="A-D-PHexomutase_CS"/>
</dbReference>
<gene>
    <name evidence="12" type="ORF">EG19_01875</name>
</gene>
<evidence type="ECO:0008006" key="14">
    <source>
        <dbReference type="Google" id="ProtNLM"/>
    </source>
</evidence>
<organism evidence="12 13">
    <name type="scientific">Thermoanaerobaculum aquaticum</name>
    <dbReference type="NCBI Taxonomy" id="1312852"/>
    <lineage>
        <taxon>Bacteria</taxon>
        <taxon>Pseudomonadati</taxon>
        <taxon>Acidobacteriota</taxon>
        <taxon>Thermoanaerobaculia</taxon>
        <taxon>Thermoanaerobaculales</taxon>
        <taxon>Thermoanaerobaculaceae</taxon>
        <taxon>Thermoanaerobaculum</taxon>
    </lineage>
</organism>
<dbReference type="PROSITE" id="PS00710">
    <property type="entry name" value="PGM_PMM"/>
    <property type="match status" value="1"/>
</dbReference>
<dbReference type="Pfam" id="PF02880">
    <property type="entry name" value="PGM_PMM_III"/>
    <property type="match status" value="1"/>
</dbReference>
<dbReference type="InterPro" id="IPR005841">
    <property type="entry name" value="Alpha-D-phosphohexomutase_SF"/>
</dbReference>
<dbReference type="GO" id="GO:0005975">
    <property type="term" value="P:carbohydrate metabolic process"/>
    <property type="evidence" value="ECO:0007669"/>
    <property type="project" value="InterPro"/>
</dbReference>
<keyword evidence="3" id="KW-0597">Phosphoprotein</keyword>
<dbReference type="PRINTS" id="PR00509">
    <property type="entry name" value="PGMPMM"/>
</dbReference>
<dbReference type="InterPro" id="IPR005844">
    <property type="entry name" value="A-D-PHexomutase_a/b/a-I"/>
</dbReference>
<name>A0A062XZN8_9BACT</name>
<dbReference type="PANTHER" id="PTHR43771">
    <property type="entry name" value="PHOSPHOMANNOMUTASE"/>
    <property type="match status" value="1"/>
</dbReference>
<sequence length="455" mass="50510">MLSMAGIFKAYDVRGVVPEELNEEHAYAIGYFFPQILEAEDTAKVKAVVLSRDMRQTSPGLASACEKGLRTAGFAVWDIGLATTPMNYFAVGFLGASGGIQVTASHNPARYNGFKFSRREAIPVSSETGIGKLEELVRTQKPPEPNPQGPYQIREIWQAYEAHVLRFLRVREPRLKVAVDVANGMATLYEPLFSQLNIELVPLFFGLDGTFPNHEANPLKEENLRFLQEAVVAQGCDLGVAFDGDADRAMMVDEKGKVVGADLLTALLAKAILARFPGASIVYDVRSSWATREAIEAAGGVPVRERVGHSFMKATMRKLQSPFGGELAGHFYYRENFYADSAIITMIEVLNLLRQEGKPLSELVKPLDRYARTGEVNFHVANKEEVITALAEKFGHGQVDFLDGITVEFADWWFNVRPSNTEPLLRLVMEARDPGLLSERRKDVEAVIRQVGREN</sequence>
<evidence type="ECO:0000256" key="7">
    <source>
        <dbReference type="RuleBase" id="RU004326"/>
    </source>
</evidence>
<dbReference type="SUPFAM" id="SSF53738">
    <property type="entry name" value="Phosphoglucomutase, first 3 domains"/>
    <property type="match status" value="3"/>
</dbReference>
<comment type="cofactor">
    <cofactor evidence="1">
        <name>Mg(2+)</name>
        <dbReference type="ChEBI" id="CHEBI:18420"/>
    </cofactor>
</comment>
<comment type="similarity">
    <text evidence="2 7">Belongs to the phosphohexose mutase family.</text>
</comment>
<dbReference type="STRING" id="1312852.EG19_01875"/>
<dbReference type="Pfam" id="PF02879">
    <property type="entry name" value="PGM_PMM_II"/>
    <property type="match status" value="1"/>
</dbReference>
<evidence type="ECO:0000259" key="11">
    <source>
        <dbReference type="Pfam" id="PF02880"/>
    </source>
</evidence>
<dbReference type="Pfam" id="PF02878">
    <property type="entry name" value="PGM_PMM_I"/>
    <property type="match status" value="1"/>
</dbReference>
<keyword evidence="13" id="KW-1185">Reference proteome</keyword>